<dbReference type="CDD" id="cd20753">
    <property type="entry name" value="cyt_P460_Mc-like"/>
    <property type="match status" value="1"/>
</dbReference>
<dbReference type="InterPro" id="IPR036909">
    <property type="entry name" value="Cyt_c-like_dom_sf"/>
</dbReference>
<keyword evidence="1 4" id="KW-0349">Heme</keyword>
<evidence type="ECO:0000259" key="6">
    <source>
        <dbReference type="PROSITE" id="PS51007"/>
    </source>
</evidence>
<dbReference type="Proteomes" id="UP000663940">
    <property type="component" value="Chromosome"/>
</dbReference>
<dbReference type="InterPro" id="IPR038142">
    <property type="entry name" value="Cytochrome_P460_sp"/>
</dbReference>
<dbReference type="InterPro" id="IPR032033">
    <property type="entry name" value="Cytochrome_P460"/>
</dbReference>
<dbReference type="SMART" id="SM01235">
    <property type="entry name" value="Haem_bd"/>
    <property type="match status" value="1"/>
</dbReference>
<evidence type="ECO:0000256" key="3">
    <source>
        <dbReference type="ARBA" id="ARBA00023004"/>
    </source>
</evidence>
<proteinExistence type="predicted"/>
<evidence type="ECO:0000256" key="2">
    <source>
        <dbReference type="ARBA" id="ARBA00022723"/>
    </source>
</evidence>
<gene>
    <name evidence="7" type="ORF">DIU31_009665</name>
    <name evidence="8" type="ORF">J3L21_17970</name>
</gene>
<dbReference type="GO" id="GO:0046872">
    <property type="term" value="F:metal ion binding"/>
    <property type="evidence" value="ECO:0007669"/>
    <property type="project" value="UniProtKB-KW"/>
</dbReference>
<dbReference type="EMBL" id="CP043451">
    <property type="protein sequence ID" value="QEM03765.1"/>
    <property type="molecule type" value="Genomic_DNA"/>
</dbReference>
<dbReference type="GO" id="GO:0009055">
    <property type="term" value="F:electron transfer activity"/>
    <property type="evidence" value="ECO:0007669"/>
    <property type="project" value="InterPro"/>
</dbReference>
<reference evidence="8 10" key="2">
    <citation type="submission" date="2021-03" db="EMBL/GenBank/DDBJ databases">
        <title>Mucilaginibacter strains isolated from gold and copper mining confer multi heavy-metal resistance.</title>
        <authorList>
            <person name="Li Y."/>
        </authorList>
    </citation>
    <scope>NUCLEOTIDE SEQUENCE [LARGE SCALE GENOMIC DNA]</scope>
    <source>
        <strain evidence="8 10">P2-4</strain>
    </source>
</reference>
<keyword evidence="5" id="KW-0472">Membrane</keyword>
<dbReference type="InterPro" id="IPR009056">
    <property type="entry name" value="Cyt_c-like_dom"/>
</dbReference>
<evidence type="ECO:0000256" key="4">
    <source>
        <dbReference type="PROSITE-ProRule" id="PRU00433"/>
    </source>
</evidence>
<dbReference type="AlphaFoldDB" id="A0AAE6JET8"/>
<dbReference type="EMBL" id="CP071880">
    <property type="protein sequence ID" value="QTE47459.1"/>
    <property type="molecule type" value="Genomic_DNA"/>
</dbReference>
<evidence type="ECO:0000256" key="5">
    <source>
        <dbReference type="SAM" id="Phobius"/>
    </source>
</evidence>
<feature type="transmembrane region" description="Helical" evidence="5">
    <location>
        <begin position="12"/>
        <end position="30"/>
    </location>
</feature>
<reference evidence="7 9" key="1">
    <citation type="submission" date="2019-08" db="EMBL/GenBank/DDBJ databases">
        <title>Comparative genome analysis confer to the adaptation heavy metal polluted environment.</title>
        <authorList>
            <person name="Li Y."/>
        </authorList>
    </citation>
    <scope>NUCLEOTIDE SEQUENCE [LARGE SCALE GENOMIC DNA]</scope>
    <source>
        <strain evidence="7 9">P2</strain>
    </source>
</reference>
<keyword evidence="2 4" id="KW-0479">Metal-binding</keyword>
<keyword evidence="10" id="KW-1185">Reference proteome</keyword>
<sequence>MNPLPKLFSREAFTSIGLMVLILLVAVQFLRPELKERPVTRDITLPADVKAIFKKSCYDCHSNETQLGWGDQIVPAYWLVARHIRQGRAHLNFSEWDKLTPAERKQKLWEAVNHTALGAMPCADYVFMHPAAKVSDKELTILKNYLASLVDYEPSDTSKINAEAIQYQQWLHTKAQSILPVSPNSITYDPNYKNWQVLSTSNRFESGTMRVIFGNEIAIQAVSLHKTRPWPDGARLAKALWTQVTDSAGNARTGAFVQLDFMIKNSQKYASTGGWGFARFKTLKMVPYGKTALFASECINCHRPMKNQDYVFTIPVKTERRESR</sequence>
<evidence type="ECO:0000313" key="10">
    <source>
        <dbReference type="Proteomes" id="UP000663940"/>
    </source>
</evidence>
<dbReference type="Pfam" id="PF14376">
    <property type="entry name" value="Haem_bd"/>
    <property type="match status" value="1"/>
</dbReference>
<feature type="domain" description="Cytochrome c" evidence="6">
    <location>
        <begin position="44"/>
        <end position="150"/>
    </location>
</feature>
<accession>A0AAE6JET8</accession>
<dbReference type="PROSITE" id="PS51007">
    <property type="entry name" value="CYTC"/>
    <property type="match status" value="1"/>
</dbReference>
<keyword evidence="5" id="KW-1133">Transmembrane helix</keyword>
<dbReference type="GO" id="GO:0020037">
    <property type="term" value="F:heme binding"/>
    <property type="evidence" value="ECO:0007669"/>
    <property type="project" value="InterPro"/>
</dbReference>
<dbReference type="Gene3D" id="3.50.70.20">
    <property type="entry name" value="Cytochrome P460"/>
    <property type="match status" value="1"/>
</dbReference>
<dbReference type="SUPFAM" id="SSF46626">
    <property type="entry name" value="Cytochrome c"/>
    <property type="match status" value="1"/>
</dbReference>
<evidence type="ECO:0000313" key="7">
    <source>
        <dbReference type="EMBL" id="QEM03765.1"/>
    </source>
</evidence>
<dbReference type="InterPro" id="IPR025992">
    <property type="entry name" value="Haem-bd"/>
</dbReference>
<dbReference type="RefSeq" id="WP_112652543.1">
    <property type="nucleotide sequence ID" value="NZ_CP043451.1"/>
</dbReference>
<name>A0AAE6JET8_9SPHI</name>
<evidence type="ECO:0000256" key="1">
    <source>
        <dbReference type="ARBA" id="ARBA00022617"/>
    </source>
</evidence>
<protein>
    <submittedName>
        <fullName evidence="7">Cytochrome P460</fullName>
    </submittedName>
    <submittedName>
        <fullName evidence="8">Heme-binding domain-containing protein</fullName>
    </submittedName>
</protein>
<dbReference type="Pfam" id="PF16694">
    <property type="entry name" value="Cytochrome_P460"/>
    <property type="match status" value="1"/>
</dbReference>
<dbReference type="Proteomes" id="UP000250557">
    <property type="component" value="Chromosome"/>
</dbReference>
<evidence type="ECO:0000313" key="9">
    <source>
        <dbReference type="Proteomes" id="UP000250557"/>
    </source>
</evidence>
<keyword evidence="5" id="KW-0812">Transmembrane</keyword>
<keyword evidence="3 4" id="KW-0408">Iron</keyword>
<evidence type="ECO:0000313" key="8">
    <source>
        <dbReference type="EMBL" id="QTE47459.1"/>
    </source>
</evidence>
<organism evidence="7 9">
    <name type="scientific">Mucilaginibacter rubeus</name>
    <dbReference type="NCBI Taxonomy" id="2027860"/>
    <lineage>
        <taxon>Bacteria</taxon>
        <taxon>Pseudomonadati</taxon>
        <taxon>Bacteroidota</taxon>
        <taxon>Sphingobacteriia</taxon>
        <taxon>Sphingobacteriales</taxon>
        <taxon>Sphingobacteriaceae</taxon>
        <taxon>Mucilaginibacter</taxon>
    </lineage>
</organism>